<comment type="caution">
    <text evidence="3">The sequence shown here is derived from an EMBL/GenBank/DDBJ whole genome shotgun (WGS) entry which is preliminary data.</text>
</comment>
<proteinExistence type="predicted"/>
<evidence type="ECO:0000256" key="2">
    <source>
        <dbReference type="SAM" id="SignalP"/>
    </source>
</evidence>
<gene>
    <name evidence="3" type="ORF">AJ79_01998</name>
</gene>
<dbReference type="Proteomes" id="UP000223968">
    <property type="component" value="Unassembled WGS sequence"/>
</dbReference>
<sequence>MQHRRHLASLWWRITLTLCSVIKFSSPSTNTYWQETIQMHGVRMWTKSRSHQPDIHSQPTCNSQEQLYSQSPPNLLPPASNFPHPQQAFPPSQIVGHDFKFYPPQTQPTVHSIPISAEQAVVVSEVNYANSGLVYAPQPHYDVPATTAESVPRYSPVPQRVIPEYKPQPPIVYHENIPMEKPIVSRMFNPYQDPRSWDFLGLEG</sequence>
<keyword evidence="4" id="KW-1185">Reference proteome</keyword>
<organism evidence="3 4">
    <name type="scientific">Helicocarpus griseus UAMH5409</name>
    <dbReference type="NCBI Taxonomy" id="1447875"/>
    <lineage>
        <taxon>Eukaryota</taxon>
        <taxon>Fungi</taxon>
        <taxon>Dikarya</taxon>
        <taxon>Ascomycota</taxon>
        <taxon>Pezizomycotina</taxon>
        <taxon>Eurotiomycetes</taxon>
        <taxon>Eurotiomycetidae</taxon>
        <taxon>Onygenales</taxon>
        <taxon>Ajellomycetaceae</taxon>
        <taxon>Helicocarpus</taxon>
    </lineage>
</organism>
<evidence type="ECO:0000313" key="3">
    <source>
        <dbReference type="EMBL" id="PGH16018.1"/>
    </source>
</evidence>
<dbReference type="AlphaFoldDB" id="A0A2B7Y549"/>
<dbReference type="STRING" id="1447875.A0A2B7Y549"/>
<feature type="region of interest" description="Disordered" evidence="1">
    <location>
        <begin position="49"/>
        <end position="70"/>
    </location>
</feature>
<evidence type="ECO:0000313" key="4">
    <source>
        <dbReference type="Proteomes" id="UP000223968"/>
    </source>
</evidence>
<feature type="chain" id="PRO_5013287543" evidence="2">
    <location>
        <begin position="20"/>
        <end position="204"/>
    </location>
</feature>
<accession>A0A2B7Y549</accession>
<name>A0A2B7Y549_9EURO</name>
<protein>
    <submittedName>
        <fullName evidence="3">Uncharacterized protein</fullName>
    </submittedName>
</protein>
<feature type="signal peptide" evidence="2">
    <location>
        <begin position="1"/>
        <end position="19"/>
    </location>
</feature>
<dbReference type="EMBL" id="PDNB01000020">
    <property type="protein sequence ID" value="PGH16018.1"/>
    <property type="molecule type" value="Genomic_DNA"/>
</dbReference>
<reference evidence="3 4" key="1">
    <citation type="submission" date="2017-10" db="EMBL/GenBank/DDBJ databases">
        <title>Comparative genomics in systemic dimorphic fungi from Ajellomycetaceae.</title>
        <authorList>
            <person name="Munoz J.F."/>
            <person name="Mcewen J.G."/>
            <person name="Clay O.K."/>
            <person name="Cuomo C.A."/>
        </authorList>
    </citation>
    <scope>NUCLEOTIDE SEQUENCE [LARGE SCALE GENOMIC DNA]</scope>
    <source>
        <strain evidence="3 4">UAMH5409</strain>
    </source>
</reference>
<keyword evidence="2" id="KW-0732">Signal</keyword>
<dbReference type="OrthoDB" id="3437960at2759"/>
<feature type="compositionally biased region" description="Polar residues" evidence="1">
    <location>
        <begin position="55"/>
        <end position="70"/>
    </location>
</feature>
<evidence type="ECO:0000256" key="1">
    <source>
        <dbReference type="SAM" id="MobiDB-lite"/>
    </source>
</evidence>